<dbReference type="OMA" id="DANEMGP"/>
<gene>
    <name evidence="1" type="ORF">A0H81_07918</name>
</gene>
<dbReference type="PANTHER" id="PTHR33050:SF7">
    <property type="entry name" value="RIBONUCLEASE H"/>
    <property type="match status" value="1"/>
</dbReference>
<protein>
    <submittedName>
        <fullName evidence="1">Uncharacterized protein</fullName>
    </submittedName>
</protein>
<dbReference type="Proteomes" id="UP000092993">
    <property type="component" value="Unassembled WGS sequence"/>
</dbReference>
<dbReference type="AlphaFoldDB" id="A0A1C7M729"/>
<evidence type="ECO:0000313" key="2">
    <source>
        <dbReference type="Proteomes" id="UP000092993"/>
    </source>
</evidence>
<dbReference type="STRING" id="5627.A0A1C7M729"/>
<accession>A0A1C7M729</accession>
<keyword evidence="2" id="KW-1185">Reference proteome</keyword>
<organism evidence="1 2">
    <name type="scientific">Grifola frondosa</name>
    <name type="common">Maitake</name>
    <name type="synonym">Polyporus frondosus</name>
    <dbReference type="NCBI Taxonomy" id="5627"/>
    <lineage>
        <taxon>Eukaryota</taxon>
        <taxon>Fungi</taxon>
        <taxon>Dikarya</taxon>
        <taxon>Basidiomycota</taxon>
        <taxon>Agaricomycotina</taxon>
        <taxon>Agaricomycetes</taxon>
        <taxon>Polyporales</taxon>
        <taxon>Grifolaceae</taxon>
        <taxon>Grifola</taxon>
    </lineage>
</organism>
<name>A0A1C7M729_GRIFR</name>
<sequence>MDATVDILDANEMGPNLKWVDDLFNFRFPKTIGNSPNSFTYSHTIQDIFRITKPLGVPWHQTKCTEHAFTGIYLGFLWDVWNRTVSLPETKRQKYLTKLTLFLDHIARERTSQKDAMSINGTLSHITFVYPQGRSYLTNLCAFIAAFPNKHATRYPPRSVISDLKWWQNTLNLPGVTRSLTPRGELKDLGIWVDASTNWGIGVIVSERWAAWRWKLPLAEWKACGRDIGWAEMVAVELAIRYVEELGHTNADILIRGDNEGVVGAFTRGRSRNFQVNDSIRRAGVIGMSLNLSFKLTYVNTKVNKADPVSRGEPDPSMTRLPPLTTLPPELIPFIVHA</sequence>
<evidence type="ECO:0000313" key="1">
    <source>
        <dbReference type="EMBL" id="OBZ72642.1"/>
    </source>
</evidence>
<dbReference type="InterPro" id="IPR052055">
    <property type="entry name" value="Hepadnavirus_pol/RT"/>
</dbReference>
<proteinExistence type="predicted"/>
<comment type="caution">
    <text evidence="1">The sequence shown here is derived from an EMBL/GenBank/DDBJ whole genome shotgun (WGS) entry which is preliminary data.</text>
</comment>
<dbReference type="OrthoDB" id="3248529at2759"/>
<dbReference type="PANTHER" id="PTHR33050">
    <property type="entry name" value="REVERSE TRANSCRIPTASE DOMAIN-CONTAINING PROTEIN"/>
    <property type="match status" value="1"/>
</dbReference>
<dbReference type="EMBL" id="LUGG01000009">
    <property type="protein sequence ID" value="OBZ72642.1"/>
    <property type="molecule type" value="Genomic_DNA"/>
</dbReference>
<reference evidence="1 2" key="1">
    <citation type="submission" date="2016-03" db="EMBL/GenBank/DDBJ databases">
        <title>Whole genome sequencing of Grifola frondosa 9006-11.</title>
        <authorList>
            <person name="Min B."/>
            <person name="Park H."/>
            <person name="Kim J.-G."/>
            <person name="Cho H."/>
            <person name="Oh Y.-L."/>
            <person name="Kong W.-S."/>
            <person name="Choi I.-G."/>
        </authorList>
    </citation>
    <scope>NUCLEOTIDE SEQUENCE [LARGE SCALE GENOMIC DNA]</scope>
    <source>
        <strain evidence="1 2">9006-11</strain>
    </source>
</reference>